<dbReference type="Gene3D" id="1.10.238.160">
    <property type="match status" value="1"/>
</dbReference>
<dbReference type="EMBL" id="VSZS01000063">
    <property type="protein sequence ID" value="TYR32083.1"/>
    <property type="molecule type" value="Genomic_DNA"/>
</dbReference>
<reference evidence="2 3" key="1">
    <citation type="submission" date="2019-08" db="EMBL/GenBank/DDBJ databases">
        <authorList>
            <person name="Seo Y.L."/>
        </authorList>
    </citation>
    <scope>NUCLEOTIDE SEQUENCE [LARGE SCALE GENOMIC DNA]</scope>
    <source>
        <strain evidence="2 3">MaA-C15</strain>
    </source>
</reference>
<dbReference type="SUPFAM" id="SSF46955">
    <property type="entry name" value="Putative DNA-binding domain"/>
    <property type="match status" value="1"/>
</dbReference>
<dbReference type="Proteomes" id="UP000323258">
    <property type="component" value="Unassembled WGS sequence"/>
</dbReference>
<dbReference type="AlphaFoldDB" id="A0A5D4GVZ4"/>
<dbReference type="RefSeq" id="WP_148915241.1">
    <property type="nucleotide sequence ID" value="NZ_VSZS01000063.1"/>
</dbReference>
<evidence type="ECO:0000313" key="3">
    <source>
        <dbReference type="Proteomes" id="UP000323258"/>
    </source>
</evidence>
<evidence type="ECO:0000259" key="1">
    <source>
        <dbReference type="Pfam" id="PF12728"/>
    </source>
</evidence>
<reference evidence="2 3" key="2">
    <citation type="submission" date="2019-09" db="EMBL/GenBank/DDBJ databases">
        <title>Mesorhizobium sp. MaA-C15 isolated from Microcystis aeruginosa.</title>
        <authorList>
            <person name="Jeong S.E."/>
            <person name="Jin H.M."/>
            <person name="Jeon C.O."/>
        </authorList>
    </citation>
    <scope>NUCLEOTIDE SEQUENCE [LARGE SCALE GENOMIC DNA]</scope>
    <source>
        <strain evidence="2 3">MaA-C15</strain>
    </source>
</reference>
<feature type="domain" description="Helix-turn-helix" evidence="1">
    <location>
        <begin position="7"/>
        <end position="56"/>
    </location>
</feature>
<name>A0A5D4GVZ4_9HYPH</name>
<dbReference type="InterPro" id="IPR041657">
    <property type="entry name" value="HTH_17"/>
</dbReference>
<gene>
    <name evidence="2" type="ORF">FY036_13440</name>
</gene>
<dbReference type="Pfam" id="PF12728">
    <property type="entry name" value="HTH_17"/>
    <property type="match status" value="1"/>
</dbReference>
<comment type="caution">
    <text evidence="2">The sequence shown here is derived from an EMBL/GenBank/DDBJ whole genome shotgun (WGS) entry which is preliminary data.</text>
</comment>
<dbReference type="InterPro" id="IPR009061">
    <property type="entry name" value="DNA-bd_dom_put_sf"/>
</dbReference>
<organism evidence="2 3">
    <name type="scientific">Neoaquamicrobium microcysteis</name>
    <dbReference type="NCBI Taxonomy" id="2682781"/>
    <lineage>
        <taxon>Bacteria</taxon>
        <taxon>Pseudomonadati</taxon>
        <taxon>Pseudomonadota</taxon>
        <taxon>Alphaproteobacteria</taxon>
        <taxon>Hyphomicrobiales</taxon>
        <taxon>Phyllobacteriaceae</taxon>
        <taxon>Neoaquamicrobium</taxon>
    </lineage>
</organism>
<proteinExistence type="predicted"/>
<sequence length="68" mass="7466">MTATDPLLKAREVADMLRISIPSLYRRIDDGTIPPPIKLGHLSRWSRADVMAALASAKGREAAHGRSR</sequence>
<accession>A0A5D4GVZ4</accession>
<protein>
    <submittedName>
        <fullName evidence="2">Helix-turn-helix domain-containing protein</fullName>
    </submittedName>
</protein>
<dbReference type="OrthoDB" id="9801242at2"/>
<evidence type="ECO:0000313" key="2">
    <source>
        <dbReference type="EMBL" id="TYR32083.1"/>
    </source>
</evidence>
<keyword evidence="3" id="KW-1185">Reference proteome</keyword>